<evidence type="ECO:0000313" key="2">
    <source>
        <dbReference type="Proteomes" id="UP000028705"/>
    </source>
</evidence>
<organism evidence="1 2">
    <name type="scientific">Chryseobacterium soli</name>
    <dbReference type="NCBI Taxonomy" id="445961"/>
    <lineage>
        <taxon>Bacteria</taxon>
        <taxon>Pseudomonadati</taxon>
        <taxon>Bacteroidota</taxon>
        <taxon>Flavobacteriia</taxon>
        <taxon>Flavobacteriales</taxon>
        <taxon>Weeksellaceae</taxon>
        <taxon>Chryseobacterium group</taxon>
        <taxon>Chryseobacterium</taxon>
    </lineage>
</organism>
<accession>A0A086A5D4</accession>
<name>A0A086A5D4_9FLAO</name>
<keyword evidence="2" id="KW-1185">Reference proteome</keyword>
<evidence type="ECO:0000313" key="1">
    <source>
        <dbReference type="EMBL" id="KFF11898.1"/>
    </source>
</evidence>
<dbReference type="EMBL" id="JPRH01000005">
    <property type="protein sequence ID" value="KFF11898.1"/>
    <property type="molecule type" value="Genomic_DNA"/>
</dbReference>
<dbReference type="Proteomes" id="UP000028705">
    <property type="component" value="Unassembled WGS sequence"/>
</dbReference>
<sequence>MKKLLLLFIFSCALFNSQVIKDSVLGKPKSVKEYVIFLNDSGPFTFLKGDDAYGHAIIMRPKNLRNSMRNSWFETDFCRYINNETFFDKNRNITKEIWYHKSGDIVDDYDYMYDDLNRLTIQKTKNNYSETTSRYFYEGNSKTAKFKEYYSKSKDEPLKKFVGNLESSKPLFITKFDTISKTDSIFAITNDIWRKVGERSYTRAEDSVYYRKLSRVKIYDNQYKVIEEKFFNYKDDYQNKKITLTRHLKYEYDKSGNVIKQTDFKDGKFYSYIMFGNGKIVREERIDSYGKTIYTIYTYTKDQKLERKTTYYKDKVWYEIRFEYKNNYITKLFYLDKFGHEDEQIEPTVISFKYIFDKQKNWKEVIKNVDGKDLYKWVRIIEYY</sequence>
<dbReference type="OrthoDB" id="1147123at2"/>
<reference evidence="1 2" key="1">
    <citation type="submission" date="2014-07" db="EMBL/GenBank/DDBJ databases">
        <title>Genome of Chryseobacterium soli DSM 19298.</title>
        <authorList>
            <person name="Stropko S.J."/>
            <person name="Pipes S.E."/>
            <person name="Newman J."/>
        </authorList>
    </citation>
    <scope>NUCLEOTIDE SEQUENCE [LARGE SCALE GENOMIC DNA]</scope>
    <source>
        <strain evidence="1 2">DSM 19298</strain>
    </source>
</reference>
<dbReference type="AlphaFoldDB" id="A0A086A5D4"/>
<proteinExistence type="predicted"/>
<dbReference type="RefSeq" id="WP_034712402.1">
    <property type="nucleotide sequence ID" value="NZ_JPRH01000005.1"/>
</dbReference>
<protein>
    <submittedName>
        <fullName evidence="1">Uncharacterized protein</fullName>
    </submittedName>
</protein>
<comment type="caution">
    <text evidence="1">The sequence shown here is derived from an EMBL/GenBank/DDBJ whole genome shotgun (WGS) entry which is preliminary data.</text>
</comment>
<dbReference type="eggNOG" id="COG3209">
    <property type="taxonomic scope" value="Bacteria"/>
</dbReference>
<gene>
    <name evidence="1" type="ORF">IW15_14540</name>
</gene>